<feature type="domain" description="DAGKc" evidence="11">
    <location>
        <begin position="1"/>
        <end position="127"/>
    </location>
</feature>
<keyword evidence="6 12" id="KW-0418">Kinase</keyword>
<accession>A0A2T4U4S1</accession>
<evidence type="ECO:0000256" key="7">
    <source>
        <dbReference type="ARBA" id="ARBA00022840"/>
    </source>
</evidence>
<dbReference type="OrthoDB" id="9786026at2"/>
<dbReference type="SUPFAM" id="SSF111331">
    <property type="entry name" value="NAD kinase/diacylglycerol kinase-like"/>
    <property type="match status" value="1"/>
</dbReference>
<dbReference type="InterPro" id="IPR017438">
    <property type="entry name" value="ATP-NAD_kinase_N"/>
</dbReference>
<evidence type="ECO:0000256" key="2">
    <source>
        <dbReference type="ARBA" id="ARBA00005983"/>
    </source>
</evidence>
<evidence type="ECO:0000259" key="11">
    <source>
        <dbReference type="PROSITE" id="PS50146"/>
    </source>
</evidence>
<keyword evidence="10" id="KW-1208">Phospholipid metabolism</keyword>
<dbReference type="InterPro" id="IPR045540">
    <property type="entry name" value="YegS/DAGK_C"/>
</dbReference>
<gene>
    <name evidence="12" type="ORF">C6Y45_11625</name>
</gene>
<dbReference type="Pfam" id="PF19279">
    <property type="entry name" value="YegS_C"/>
    <property type="match status" value="1"/>
</dbReference>
<dbReference type="AlphaFoldDB" id="A0A2T4U4S1"/>
<dbReference type="InterPro" id="IPR016064">
    <property type="entry name" value="NAD/diacylglycerol_kinase_sf"/>
</dbReference>
<evidence type="ECO:0000256" key="3">
    <source>
        <dbReference type="ARBA" id="ARBA00022516"/>
    </source>
</evidence>
<keyword evidence="4" id="KW-0808">Transferase</keyword>
<dbReference type="GO" id="GO:0008654">
    <property type="term" value="P:phospholipid biosynthetic process"/>
    <property type="evidence" value="ECO:0007669"/>
    <property type="project" value="UniProtKB-KW"/>
</dbReference>
<reference evidence="12 13" key="1">
    <citation type="submission" date="2018-03" db="EMBL/GenBank/DDBJ databases">
        <title>Alkalicoccus saliphilus sp. nov., isolated from a mineral pool.</title>
        <authorList>
            <person name="Zhao B."/>
        </authorList>
    </citation>
    <scope>NUCLEOTIDE SEQUENCE [LARGE SCALE GENOMIC DNA]</scope>
    <source>
        <strain evidence="12 13">6AG</strain>
    </source>
</reference>
<dbReference type="EMBL" id="PZJJ01000019">
    <property type="protein sequence ID" value="PTL38401.1"/>
    <property type="molecule type" value="Genomic_DNA"/>
</dbReference>
<evidence type="ECO:0000256" key="9">
    <source>
        <dbReference type="ARBA" id="ARBA00023209"/>
    </source>
</evidence>
<dbReference type="InterPro" id="IPR050187">
    <property type="entry name" value="Lipid_Phosphate_FormReg"/>
</dbReference>
<dbReference type="PANTHER" id="PTHR12358:SF54">
    <property type="entry name" value="SPHINGOSINE KINASE RELATED PROTEIN"/>
    <property type="match status" value="1"/>
</dbReference>
<dbReference type="Pfam" id="PF00781">
    <property type="entry name" value="DAGK_cat"/>
    <property type="match status" value="1"/>
</dbReference>
<name>A0A2T4U4S1_9BACI</name>
<keyword evidence="13" id="KW-1185">Reference proteome</keyword>
<dbReference type="PROSITE" id="PS50146">
    <property type="entry name" value="DAGK"/>
    <property type="match status" value="1"/>
</dbReference>
<sequence length="294" mass="31620">MYGFIVNKTAGSGKGHTTWKQIERALETKKEPYLMSFTETSRDAVRRTNELLESGVKAVVVVGGDGTVSEAAEALVHTSIPLGIIPAGFGNDIARSVGIPGNVSQALDRVFAGNPKKIDVLQLGDRYCLTVAGIGFDGEVAKTVNEASFKKWLNVLKLGRLVYAASVFRVLTSFKPVDVTLTIDGSKQQFSDVWLTAVANAPNYGGNIRICPAAVNDDGRLDICVLHSTHKWPLLRQLPNIFTGKHSANEHISFLKGKKILVEADVPLLVQSDGEVVGETPVEVQTAAEALLVL</sequence>
<keyword evidence="5" id="KW-0547">Nucleotide-binding</keyword>
<proteinExistence type="inferred from homology"/>
<evidence type="ECO:0000256" key="4">
    <source>
        <dbReference type="ARBA" id="ARBA00022679"/>
    </source>
</evidence>
<dbReference type="NCBIfam" id="TIGR00147">
    <property type="entry name" value="YegS/Rv2252/BmrU family lipid kinase"/>
    <property type="match status" value="1"/>
</dbReference>
<comment type="cofactor">
    <cofactor evidence="1">
        <name>Mg(2+)</name>
        <dbReference type="ChEBI" id="CHEBI:18420"/>
    </cofactor>
</comment>
<dbReference type="SMART" id="SM00046">
    <property type="entry name" value="DAGKc"/>
    <property type="match status" value="1"/>
</dbReference>
<organism evidence="12 13">
    <name type="scientific">Alkalicoccus saliphilus</name>
    <dbReference type="NCBI Taxonomy" id="200989"/>
    <lineage>
        <taxon>Bacteria</taxon>
        <taxon>Bacillati</taxon>
        <taxon>Bacillota</taxon>
        <taxon>Bacilli</taxon>
        <taxon>Bacillales</taxon>
        <taxon>Bacillaceae</taxon>
        <taxon>Alkalicoccus</taxon>
    </lineage>
</organism>
<dbReference type="Gene3D" id="2.60.200.40">
    <property type="match status" value="1"/>
</dbReference>
<evidence type="ECO:0000313" key="13">
    <source>
        <dbReference type="Proteomes" id="UP000240509"/>
    </source>
</evidence>
<dbReference type="GO" id="GO:0005524">
    <property type="term" value="F:ATP binding"/>
    <property type="evidence" value="ECO:0007669"/>
    <property type="project" value="UniProtKB-KW"/>
</dbReference>
<keyword evidence="7" id="KW-0067">ATP-binding</keyword>
<dbReference type="InterPro" id="IPR001206">
    <property type="entry name" value="Diacylglycerol_kinase_cat_dom"/>
</dbReference>
<evidence type="ECO:0000256" key="6">
    <source>
        <dbReference type="ARBA" id="ARBA00022777"/>
    </source>
</evidence>
<dbReference type="Proteomes" id="UP000240509">
    <property type="component" value="Unassembled WGS sequence"/>
</dbReference>
<evidence type="ECO:0000256" key="1">
    <source>
        <dbReference type="ARBA" id="ARBA00001946"/>
    </source>
</evidence>
<evidence type="ECO:0000313" key="12">
    <source>
        <dbReference type="EMBL" id="PTL38401.1"/>
    </source>
</evidence>
<keyword evidence="3" id="KW-0444">Lipid biosynthesis</keyword>
<dbReference type="Gene3D" id="3.40.50.10330">
    <property type="entry name" value="Probable inorganic polyphosphate/atp-NAD kinase, domain 1"/>
    <property type="match status" value="1"/>
</dbReference>
<evidence type="ECO:0000256" key="8">
    <source>
        <dbReference type="ARBA" id="ARBA00023098"/>
    </source>
</evidence>
<dbReference type="RefSeq" id="WP_107585393.1">
    <property type="nucleotide sequence ID" value="NZ_PZJJ01000019.1"/>
</dbReference>
<dbReference type="GO" id="GO:0016301">
    <property type="term" value="F:kinase activity"/>
    <property type="evidence" value="ECO:0007669"/>
    <property type="project" value="UniProtKB-KW"/>
</dbReference>
<keyword evidence="9" id="KW-0594">Phospholipid biosynthesis</keyword>
<comment type="similarity">
    <text evidence="2">Belongs to the diacylglycerol/lipid kinase family.</text>
</comment>
<comment type="caution">
    <text evidence="12">The sequence shown here is derived from an EMBL/GenBank/DDBJ whole genome shotgun (WGS) entry which is preliminary data.</text>
</comment>
<dbReference type="InterPro" id="IPR005218">
    <property type="entry name" value="Diacylglycerol/lipid_kinase"/>
</dbReference>
<evidence type="ECO:0000256" key="10">
    <source>
        <dbReference type="ARBA" id="ARBA00023264"/>
    </source>
</evidence>
<dbReference type="PANTHER" id="PTHR12358">
    <property type="entry name" value="SPHINGOSINE KINASE"/>
    <property type="match status" value="1"/>
</dbReference>
<protein>
    <submittedName>
        <fullName evidence="12">Lipid kinase</fullName>
    </submittedName>
</protein>
<keyword evidence="8" id="KW-0443">Lipid metabolism</keyword>
<evidence type="ECO:0000256" key="5">
    <source>
        <dbReference type="ARBA" id="ARBA00022741"/>
    </source>
</evidence>